<comment type="caution">
    <text evidence="1">The sequence shown here is derived from an EMBL/GenBank/DDBJ whole genome shotgun (WGS) entry which is preliminary data.</text>
</comment>
<dbReference type="Pfam" id="PF19125">
    <property type="entry name" value="DUF5809"/>
    <property type="match status" value="1"/>
</dbReference>
<accession>A0ABD6AQQ7</accession>
<dbReference type="Proteomes" id="UP001597187">
    <property type="component" value="Unassembled WGS sequence"/>
</dbReference>
<evidence type="ECO:0000313" key="2">
    <source>
        <dbReference type="Proteomes" id="UP001597187"/>
    </source>
</evidence>
<dbReference type="AlphaFoldDB" id="A0ABD6AQQ7"/>
<reference evidence="1 2" key="1">
    <citation type="journal article" date="2019" name="Int. J. Syst. Evol. Microbiol.">
        <title>The Global Catalogue of Microorganisms (GCM) 10K type strain sequencing project: providing services to taxonomists for standard genome sequencing and annotation.</title>
        <authorList>
            <consortium name="The Broad Institute Genomics Platform"/>
            <consortium name="The Broad Institute Genome Sequencing Center for Infectious Disease"/>
            <person name="Wu L."/>
            <person name="Ma J."/>
        </authorList>
    </citation>
    <scope>NUCLEOTIDE SEQUENCE [LARGE SCALE GENOMIC DNA]</scope>
    <source>
        <strain evidence="1 2">CGMCC 1.12563</strain>
    </source>
</reference>
<evidence type="ECO:0000313" key="1">
    <source>
        <dbReference type="EMBL" id="MFD1511666.1"/>
    </source>
</evidence>
<organism evidence="1 2">
    <name type="scientific">Halomarina rubra</name>
    <dbReference type="NCBI Taxonomy" id="2071873"/>
    <lineage>
        <taxon>Archaea</taxon>
        <taxon>Methanobacteriati</taxon>
        <taxon>Methanobacteriota</taxon>
        <taxon>Stenosarchaea group</taxon>
        <taxon>Halobacteria</taxon>
        <taxon>Halobacteriales</taxon>
        <taxon>Natronomonadaceae</taxon>
        <taxon>Halomarina</taxon>
    </lineage>
</organism>
<keyword evidence="2" id="KW-1185">Reference proteome</keyword>
<dbReference type="InterPro" id="IPR043832">
    <property type="entry name" value="DUF5809"/>
</dbReference>
<dbReference type="RefSeq" id="WP_250871656.1">
    <property type="nucleotide sequence ID" value="NZ_JALXFV010000001.1"/>
</dbReference>
<gene>
    <name evidence="1" type="ORF">ACFSBT_00040</name>
</gene>
<sequence length="146" mass="16537">MDTEGLLAPETQAEAREQYADLAPTAATVLKEAARRMAFDRAEFDERLTTDVYATAHDALFASLLTVHVGTREAFETWCEERPDYERHVEGSDSVDHVVWHPVPFDGSVVAATYQNEREAAVGTLRRIAFGRFYRDELERAEVTEE</sequence>
<dbReference type="EMBL" id="JBHUDC010000001">
    <property type="protein sequence ID" value="MFD1511666.1"/>
    <property type="molecule type" value="Genomic_DNA"/>
</dbReference>
<proteinExistence type="predicted"/>
<protein>
    <submittedName>
        <fullName evidence="1">DUF5809 family protein</fullName>
    </submittedName>
</protein>
<name>A0ABD6AQQ7_9EURY</name>